<evidence type="ECO:0000313" key="11">
    <source>
        <dbReference type="EMBL" id="PIE31757.1"/>
    </source>
</evidence>
<feature type="binding site" evidence="9">
    <location>
        <position position="269"/>
    </location>
    <ligand>
        <name>Zn(2+)</name>
        <dbReference type="ChEBI" id="CHEBI:29105"/>
        <note>catalytic</note>
    </ligand>
</feature>
<accession>A0A2G6K7V5</accession>
<feature type="binding site" evidence="9">
    <location>
        <position position="295"/>
    </location>
    <ligand>
        <name>Zn(2+)</name>
        <dbReference type="ChEBI" id="CHEBI:29105"/>
        <note>catalytic</note>
    </ligand>
</feature>
<evidence type="ECO:0000256" key="9">
    <source>
        <dbReference type="PIRSR" id="PIRSR006615-1"/>
    </source>
</evidence>
<dbReference type="PANTHER" id="PTHR34217:SF1">
    <property type="entry name" value="CARBOXYPEPTIDASE 1"/>
    <property type="match status" value="1"/>
</dbReference>
<evidence type="ECO:0000256" key="4">
    <source>
        <dbReference type="ARBA" id="ARBA00022801"/>
    </source>
</evidence>
<sequence length="501" mass="57442">MEEKLKQLKTLLGEINDLQKAAAVLEWDQQTYMPSGGVEARAMQMATLQELAHQKFVSQKIGQLLHDLQPLAETEHPESDTACLVRIVSRKYQKAYKIPSDLVAEFVRKSALAHNIWQQARAEKNFSLFQPILKELVDLIRRKAEHLGYHDHIYDPLLDEYEPEMKTVEVSAIFQDLKTALIPLIQGIANSKNASQASVFQGDFDVQKQWDFGLDVLRHMHYDFQRGRQDKSAHPFTTSFSPNDVRITTRLSPNLFVMALFASIHEGGHALYDQGLPVGLIRTPLCEGASMAVHESQSRFWENVIGRSREFWTYFLPRLQAYYPEQLADVTLEQVYRSVNIVQPDYIRVEADEVTYNLHIFLRFELETGLMTGDIDVKDLPELWNHKMKTYLGLTPPDDALGVLQDVHWSAALFGYFPTYALGNVLSLQFYECLRRNLPDVDGSISRGELQPILQWLRQNIHAHGAKFTPAELVRKVTGQAMNPQPYITYLTTKYSELYAL</sequence>
<comment type="function">
    <text evidence="8">Broad specificity carboxypetidase that releases amino acids sequentially from the C-terminus, including neutral, aromatic, polar and basic residues.</text>
</comment>
<gene>
    <name evidence="11" type="ORF">CSA56_17400</name>
</gene>
<dbReference type="InterPro" id="IPR001333">
    <property type="entry name" value="Peptidase_M32_Taq"/>
</dbReference>
<protein>
    <recommendedName>
        <fullName evidence="8">Metal-dependent carboxypeptidase</fullName>
        <ecNumber evidence="8">3.4.17.19</ecNumber>
    </recommendedName>
</protein>
<keyword evidence="2 8" id="KW-0645">Protease</keyword>
<keyword evidence="4 8" id="KW-0378">Hydrolase</keyword>
<dbReference type="GO" id="GO:0006508">
    <property type="term" value="P:proteolysis"/>
    <property type="evidence" value="ECO:0007669"/>
    <property type="project" value="UniProtKB-UniRule"/>
</dbReference>
<proteinExistence type="inferred from homology"/>
<evidence type="ECO:0000256" key="3">
    <source>
        <dbReference type="ARBA" id="ARBA00022723"/>
    </source>
</evidence>
<dbReference type="Gene3D" id="1.10.1370.30">
    <property type="match status" value="1"/>
</dbReference>
<keyword evidence="5 8" id="KW-0482">Metalloprotease</keyword>
<dbReference type="PRINTS" id="PR00998">
    <property type="entry name" value="CRBOXYPTASET"/>
</dbReference>
<dbReference type="PANTHER" id="PTHR34217">
    <property type="entry name" value="METAL-DEPENDENT CARBOXYPEPTIDASE"/>
    <property type="match status" value="1"/>
</dbReference>
<dbReference type="PIRSF" id="PIRSF006615">
    <property type="entry name" value="Zn_crbxpep_Taq"/>
    <property type="match status" value="1"/>
</dbReference>
<reference evidence="11 12" key="1">
    <citation type="submission" date="2017-10" db="EMBL/GenBank/DDBJ databases">
        <title>Novel microbial diversity and functional potential in the marine mammal oral microbiome.</title>
        <authorList>
            <person name="Dudek N.K."/>
            <person name="Sun C.L."/>
            <person name="Burstein D."/>
            <person name="Kantor R.S."/>
            <person name="Aliaga Goltsman D.S."/>
            <person name="Bik E.M."/>
            <person name="Thomas B.C."/>
            <person name="Banfield J.F."/>
            <person name="Relman D.A."/>
        </authorList>
    </citation>
    <scope>NUCLEOTIDE SEQUENCE [LARGE SCALE GENOMIC DNA]</scope>
    <source>
        <strain evidence="11">DOLJORAL78_47_16</strain>
    </source>
</reference>
<dbReference type="Pfam" id="PF02074">
    <property type="entry name" value="Peptidase_M32"/>
    <property type="match status" value="1"/>
</dbReference>
<keyword evidence="1 8" id="KW-0121">Carboxypeptidase</keyword>
<comment type="similarity">
    <text evidence="7 8">Belongs to the peptidase M32 family.</text>
</comment>
<comment type="catalytic activity">
    <reaction evidence="6 8">
        <text>Release of a C-terminal amino acid with broad specificity, except for -Pro.</text>
        <dbReference type="EC" id="3.4.17.19"/>
    </reaction>
</comment>
<dbReference type="CDD" id="cd06460">
    <property type="entry name" value="M32_Taq"/>
    <property type="match status" value="1"/>
</dbReference>
<evidence type="ECO:0000256" key="1">
    <source>
        <dbReference type="ARBA" id="ARBA00022645"/>
    </source>
</evidence>
<dbReference type="EC" id="3.4.17.19" evidence="8"/>
<comment type="cofactor">
    <cofactor evidence="9">
        <name>Zn(2+)</name>
        <dbReference type="ChEBI" id="CHEBI:29105"/>
    </cofactor>
    <text evidence="9">Binds 1 zinc ion per subunit.</text>
</comment>
<dbReference type="FunFam" id="1.10.1370.30:FF:000003">
    <property type="entry name" value="Thermostable carboxypeptidase 1"/>
    <property type="match status" value="1"/>
</dbReference>
<feature type="binding site" evidence="9">
    <location>
        <position position="265"/>
    </location>
    <ligand>
        <name>Zn(2+)</name>
        <dbReference type="ChEBI" id="CHEBI:29105"/>
        <note>catalytic</note>
    </ligand>
</feature>
<dbReference type="GO" id="GO:0008270">
    <property type="term" value="F:zinc ion binding"/>
    <property type="evidence" value="ECO:0007669"/>
    <property type="project" value="UniProtKB-ARBA"/>
</dbReference>
<dbReference type="GO" id="GO:0004181">
    <property type="term" value="F:metallocarboxypeptidase activity"/>
    <property type="evidence" value="ECO:0007669"/>
    <property type="project" value="UniProtKB-UniRule"/>
</dbReference>
<keyword evidence="3 8" id="KW-0479">Metal-binding</keyword>
<evidence type="ECO:0000256" key="6">
    <source>
        <dbReference type="ARBA" id="ARBA00052755"/>
    </source>
</evidence>
<dbReference type="SUPFAM" id="SSF55486">
    <property type="entry name" value="Metalloproteases ('zincins'), catalytic domain"/>
    <property type="match status" value="1"/>
</dbReference>
<evidence type="ECO:0000256" key="8">
    <source>
        <dbReference type="PIRNR" id="PIRNR006615"/>
    </source>
</evidence>
<evidence type="ECO:0000256" key="5">
    <source>
        <dbReference type="ARBA" id="ARBA00023049"/>
    </source>
</evidence>
<dbReference type="AlphaFoldDB" id="A0A2G6K7V5"/>
<feature type="active site" description="Proton donor/acceptor" evidence="10">
    <location>
        <position position="266"/>
    </location>
</feature>
<evidence type="ECO:0000256" key="10">
    <source>
        <dbReference type="PIRSR" id="PIRSR006615-2"/>
    </source>
</evidence>
<organism evidence="11 12">
    <name type="scientific">candidate division KSB3 bacterium</name>
    <dbReference type="NCBI Taxonomy" id="2044937"/>
    <lineage>
        <taxon>Bacteria</taxon>
        <taxon>candidate division KSB3</taxon>
    </lineage>
</organism>
<comment type="caution">
    <text evidence="11">The sequence shown here is derived from an EMBL/GenBank/DDBJ whole genome shotgun (WGS) entry which is preliminary data.</text>
</comment>
<dbReference type="PROSITE" id="PS52034">
    <property type="entry name" value="PEPTIDASE_M32"/>
    <property type="match status" value="1"/>
</dbReference>
<keyword evidence="9" id="KW-0862">Zinc</keyword>
<dbReference type="Proteomes" id="UP000230821">
    <property type="component" value="Unassembled WGS sequence"/>
</dbReference>
<dbReference type="EMBL" id="PDSK01000130">
    <property type="protein sequence ID" value="PIE31757.1"/>
    <property type="molecule type" value="Genomic_DNA"/>
</dbReference>
<evidence type="ECO:0000256" key="2">
    <source>
        <dbReference type="ARBA" id="ARBA00022670"/>
    </source>
</evidence>
<name>A0A2G6K7V5_9BACT</name>
<evidence type="ECO:0000313" key="12">
    <source>
        <dbReference type="Proteomes" id="UP000230821"/>
    </source>
</evidence>
<evidence type="ECO:0000256" key="7">
    <source>
        <dbReference type="ARBA" id="ARBA00061580"/>
    </source>
</evidence>